<dbReference type="InParanoid" id="A0A1Y5SSW2"/>
<dbReference type="PROSITE" id="PS51123">
    <property type="entry name" value="OMPA_2"/>
    <property type="match status" value="1"/>
</dbReference>
<dbReference type="OrthoDB" id="7170686at2"/>
<evidence type="ECO:0000256" key="9">
    <source>
        <dbReference type="SAM" id="Phobius"/>
    </source>
</evidence>
<sequence length="302" mass="32614">MDNQPIIVKKIKKGGHAAHGGAWKVAYADFVTAMMAFFLLLWLLNVTTDEQKMGIADYFAPAAASKSSSGAGGILGGRTMSPEGARISDGGVPSVVVTIAPPPEETADRLKDDEGAGDGTHGFDSEDDEFLREAVEKEEKSFDKVEQALRQALESDPELSGLAEHLLIENTKEGLRIQIVDQFRESMFEIGSSRIADRAKALMGQIARAITNMPNQIAISGHTDATPFRENNGYSNWELSADRANASRRALVEAGVPPDRFAEVTGRAARDPMLVDDPTNPGNRRISILLLRTAQLPDPTAN</sequence>
<evidence type="ECO:0000256" key="4">
    <source>
        <dbReference type="ARBA" id="ARBA00022692"/>
    </source>
</evidence>
<dbReference type="CDD" id="cd07185">
    <property type="entry name" value="OmpA_C-like"/>
    <property type="match status" value="1"/>
</dbReference>
<evidence type="ECO:0000256" key="1">
    <source>
        <dbReference type="ARBA" id="ARBA00004162"/>
    </source>
</evidence>
<evidence type="ECO:0000256" key="5">
    <source>
        <dbReference type="ARBA" id="ARBA00022989"/>
    </source>
</evidence>
<dbReference type="Pfam" id="PF00691">
    <property type="entry name" value="OmpA"/>
    <property type="match status" value="1"/>
</dbReference>
<keyword evidence="4 9" id="KW-0812">Transmembrane</keyword>
<dbReference type="PANTHER" id="PTHR30329:SF21">
    <property type="entry name" value="LIPOPROTEIN YIAD-RELATED"/>
    <property type="match status" value="1"/>
</dbReference>
<dbReference type="Pfam" id="PF13677">
    <property type="entry name" value="MotB_plug"/>
    <property type="match status" value="1"/>
</dbReference>
<evidence type="ECO:0000313" key="12">
    <source>
        <dbReference type="Proteomes" id="UP000193200"/>
    </source>
</evidence>
<feature type="domain" description="OmpA-like" evidence="10">
    <location>
        <begin position="175"/>
        <end position="294"/>
    </location>
</feature>
<dbReference type="EMBL" id="FWFR01000001">
    <property type="protein sequence ID" value="SLN44466.1"/>
    <property type="molecule type" value="Genomic_DNA"/>
</dbReference>
<evidence type="ECO:0000313" key="11">
    <source>
        <dbReference type="EMBL" id="SLN44466.1"/>
    </source>
</evidence>
<protein>
    <submittedName>
        <fullName evidence="11">Motility protein B</fullName>
    </submittedName>
</protein>
<dbReference type="InterPro" id="IPR006665">
    <property type="entry name" value="OmpA-like"/>
</dbReference>
<gene>
    <name evidence="11" type="primary">motB_1</name>
    <name evidence="11" type="ORF">OCH7691_01882</name>
</gene>
<dbReference type="Proteomes" id="UP000193200">
    <property type="component" value="Unassembled WGS sequence"/>
</dbReference>
<evidence type="ECO:0000259" key="10">
    <source>
        <dbReference type="PROSITE" id="PS51123"/>
    </source>
</evidence>
<evidence type="ECO:0000256" key="7">
    <source>
        <dbReference type="PROSITE-ProRule" id="PRU00473"/>
    </source>
</evidence>
<organism evidence="11 12">
    <name type="scientific">Oceanibacterium hippocampi</name>
    <dbReference type="NCBI Taxonomy" id="745714"/>
    <lineage>
        <taxon>Bacteria</taxon>
        <taxon>Pseudomonadati</taxon>
        <taxon>Pseudomonadota</taxon>
        <taxon>Alphaproteobacteria</taxon>
        <taxon>Sneathiellales</taxon>
        <taxon>Sneathiellaceae</taxon>
        <taxon>Oceanibacterium</taxon>
    </lineage>
</organism>
<keyword evidence="5 9" id="KW-1133">Transmembrane helix</keyword>
<keyword evidence="6 7" id="KW-0472">Membrane</keyword>
<dbReference type="AlphaFoldDB" id="A0A1Y5SSW2"/>
<evidence type="ECO:0000256" key="6">
    <source>
        <dbReference type="ARBA" id="ARBA00023136"/>
    </source>
</evidence>
<dbReference type="GO" id="GO:0005886">
    <property type="term" value="C:plasma membrane"/>
    <property type="evidence" value="ECO:0007669"/>
    <property type="project" value="UniProtKB-SubCell"/>
</dbReference>
<dbReference type="Gene3D" id="3.30.1330.60">
    <property type="entry name" value="OmpA-like domain"/>
    <property type="match status" value="1"/>
</dbReference>
<accession>A0A1Y5SSW2</accession>
<keyword evidence="3" id="KW-1003">Cell membrane</keyword>
<comment type="similarity">
    <text evidence="2">Belongs to the MotB family.</text>
</comment>
<dbReference type="SUPFAM" id="SSF103088">
    <property type="entry name" value="OmpA-like"/>
    <property type="match status" value="1"/>
</dbReference>
<dbReference type="InterPro" id="IPR025713">
    <property type="entry name" value="MotB-like_N_dom"/>
</dbReference>
<dbReference type="InterPro" id="IPR036737">
    <property type="entry name" value="OmpA-like_sf"/>
</dbReference>
<keyword evidence="12" id="KW-1185">Reference proteome</keyword>
<name>A0A1Y5SSW2_9PROT</name>
<dbReference type="RefSeq" id="WP_085883106.1">
    <property type="nucleotide sequence ID" value="NZ_FWFR01000001.1"/>
</dbReference>
<evidence type="ECO:0000256" key="8">
    <source>
        <dbReference type="SAM" id="MobiDB-lite"/>
    </source>
</evidence>
<feature type="transmembrane region" description="Helical" evidence="9">
    <location>
        <begin position="21"/>
        <end position="44"/>
    </location>
</feature>
<comment type="subcellular location">
    <subcellularLocation>
        <location evidence="1">Cell membrane</location>
        <topology evidence="1">Single-pass membrane protein</topology>
    </subcellularLocation>
</comment>
<feature type="region of interest" description="Disordered" evidence="8">
    <location>
        <begin position="104"/>
        <end position="126"/>
    </location>
</feature>
<dbReference type="FunCoup" id="A0A1Y5SSW2">
    <property type="interactions" value="201"/>
</dbReference>
<evidence type="ECO:0000256" key="2">
    <source>
        <dbReference type="ARBA" id="ARBA00008914"/>
    </source>
</evidence>
<proteinExistence type="inferred from homology"/>
<dbReference type="InterPro" id="IPR050330">
    <property type="entry name" value="Bact_OuterMem_StrucFunc"/>
</dbReference>
<reference evidence="11 12" key="1">
    <citation type="submission" date="2017-03" db="EMBL/GenBank/DDBJ databases">
        <authorList>
            <person name="Afonso C.L."/>
            <person name="Miller P.J."/>
            <person name="Scott M.A."/>
            <person name="Spackman E."/>
            <person name="Goraichik I."/>
            <person name="Dimitrov K.M."/>
            <person name="Suarez D.L."/>
            <person name="Swayne D.E."/>
        </authorList>
    </citation>
    <scope>NUCLEOTIDE SEQUENCE [LARGE SCALE GENOMIC DNA]</scope>
    <source>
        <strain evidence="11 12">CECT 7691</strain>
    </source>
</reference>
<dbReference type="PANTHER" id="PTHR30329">
    <property type="entry name" value="STATOR ELEMENT OF FLAGELLAR MOTOR COMPLEX"/>
    <property type="match status" value="1"/>
</dbReference>
<evidence type="ECO:0000256" key="3">
    <source>
        <dbReference type="ARBA" id="ARBA00022475"/>
    </source>
</evidence>